<name>A0A430RW34_THESC</name>
<gene>
    <name evidence="1" type="ORF">CSW40_08315</name>
</gene>
<dbReference type="EMBL" id="PELW01000237">
    <property type="protein sequence ID" value="RTH24442.1"/>
    <property type="molecule type" value="Genomic_DNA"/>
</dbReference>
<feature type="non-terminal residue" evidence="1">
    <location>
        <position position="51"/>
    </location>
</feature>
<evidence type="ECO:0000313" key="2">
    <source>
        <dbReference type="Proteomes" id="UP000286712"/>
    </source>
</evidence>
<comment type="caution">
    <text evidence="1">The sequence shown here is derived from an EMBL/GenBank/DDBJ whole genome shotgun (WGS) entry which is preliminary data.</text>
</comment>
<dbReference type="AlphaFoldDB" id="A0A430RW34"/>
<organism evidence="1 2">
    <name type="scientific">Thermus scotoductus</name>
    <dbReference type="NCBI Taxonomy" id="37636"/>
    <lineage>
        <taxon>Bacteria</taxon>
        <taxon>Thermotogati</taxon>
        <taxon>Deinococcota</taxon>
        <taxon>Deinococci</taxon>
        <taxon>Thermales</taxon>
        <taxon>Thermaceae</taxon>
        <taxon>Thermus</taxon>
    </lineage>
</organism>
<protein>
    <submittedName>
        <fullName evidence="1">Peptidase M24</fullName>
    </submittedName>
</protein>
<reference evidence="1 2" key="1">
    <citation type="journal article" date="2019" name="Extremophiles">
        <title>Biogeography of thermophiles and predominance of Thermus scotoductus in domestic water heaters.</title>
        <authorList>
            <person name="Wilpiszeski R.L."/>
            <person name="Zhang Z."/>
            <person name="House C.H."/>
        </authorList>
    </citation>
    <scope>NUCLEOTIDE SEQUENCE [LARGE SCALE GENOMIC DNA]</scope>
    <source>
        <strain evidence="1 2">27_S27</strain>
    </source>
</reference>
<dbReference type="Proteomes" id="UP000286712">
    <property type="component" value="Unassembled WGS sequence"/>
</dbReference>
<sequence>MNIEALERLRVWMRVRDLPRFYVARPENFAWLIGGANTLGMGEGVAYLGVG</sequence>
<proteinExistence type="predicted"/>
<evidence type="ECO:0000313" key="1">
    <source>
        <dbReference type="EMBL" id="RTH24442.1"/>
    </source>
</evidence>
<accession>A0A430RW34</accession>